<dbReference type="Pfam" id="PF08545">
    <property type="entry name" value="ACP_syn_III"/>
    <property type="match status" value="1"/>
</dbReference>
<name>A0A918L4Z8_9ACTN</name>
<dbReference type="InterPro" id="IPR016039">
    <property type="entry name" value="Thiolase-like"/>
</dbReference>
<evidence type="ECO:0000256" key="1">
    <source>
        <dbReference type="ARBA" id="ARBA00022490"/>
    </source>
</evidence>
<organism evidence="6 7">
    <name type="scientific">Streptomyces humidus</name>
    <dbReference type="NCBI Taxonomy" id="52259"/>
    <lineage>
        <taxon>Bacteria</taxon>
        <taxon>Bacillati</taxon>
        <taxon>Actinomycetota</taxon>
        <taxon>Actinomycetes</taxon>
        <taxon>Kitasatosporales</taxon>
        <taxon>Streptomycetaceae</taxon>
        <taxon>Streptomyces</taxon>
    </lineage>
</organism>
<evidence type="ECO:0000259" key="5">
    <source>
        <dbReference type="Pfam" id="PF08545"/>
    </source>
</evidence>
<evidence type="ECO:0000256" key="3">
    <source>
        <dbReference type="ARBA" id="ARBA00023315"/>
    </source>
</evidence>
<keyword evidence="7" id="KW-1185">Reference proteome</keyword>
<dbReference type="GO" id="GO:0006633">
    <property type="term" value="P:fatty acid biosynthetic process"/>
    <property type="evidence" value="ECO:0007669"/>
    <property type="project" value="InterPro"/>
</dbReference>
<reference evidence="6" key="1">
    <citation type="journal article" date="2014" name="Int. J. Syst. Evol. Microbiol.">
        <title>Complete genome sequence of Corynebacterium casei LMG S-19264T (=DSM 44701T), isolated from a smear-ripened cheese.</title>
        <authorList>
            <consortium name="US DOE Joint Genome Institute (JGI-PGF)"/>
            <person name="Walter F."/>
            <person name="Albersmeier A."/>
            <person name="Kalinowski J."/>
            <person name="Ruckert C."/>
        </authorList>
    </citation>
    <scope>NUCLEOTIDE SEQUENCE</scope>
    <source>
        <strain evidence="6">JCM 4386</strain>
    </source>
</reference>
<reference evidence="6" key="2">
    <citation type="submission" date="2020-09" db="EMBL/GenBank/DDBJ databases">
        <authorList>
            <person name="Sun Q."/>
            <person name="Ohkuma M."/>
        </authorList>
    </citation>
    <scope>NUCLEOTIDE SEQUENCE</scope>
    <source>
        <strain evidence="6">JCM 4386</strain>
    </source>
</reference>
<evidence type="ECO:0000313" key="7">
    <source>
        <dbReference type="Proteomes" id="UP000606194"/>
    </source>
</evidence>
<dbReference type="RefSeq" id="WP_190151604.1">
    <property type="nucleotide sequence ID" value="NZ_BMTL01000022.1"/>
</dbReference>
<evidence type="ECO:0000313" key="6">
    <source>
        <dbReference type="EMBL" id="GGS05644.1"/>
    </source>
</evidence>
<dbReference type="Pfam" id="PF08541">
    <property type="entry name" value="ACP_syn_III_C"/>
    <property type="match status" value="1"/>
</dbReference>
<keyword evidence="3" id="KW-0012">Acyltransferase</keyword>
<dbReference type="AlphaFoldDB" id="A0A918L4Z8"/>
<evidence type="ECO:0008006" key="8">
    <source>
        <dbReference type="Google" id="ProtNLM"/>
    </source>
</evidence>
<keyword evidence="2" id="KW-0808">Transferase</keyword>
<comment type="caution">
    <text evidence="6">The sequence shown here is derived from an EMBL/GenBank/DDBJ whole genome shotgun (WGS) entry which is preliminary data.</text>
</comment>
<dbReference type="PANTHER" id="PTHR34069">
    <property type="entry name" value="3-OXOACYL-[ACYL-CARRIER-PROTEIN] SYNTHASE 3"/>
    <property type="match status" value="1"/>
</dbReference>
<dbReference type="Proteomes" id="UP000606194">
    <property type="component" value="Unassembled WGS sequence"/>
</dbReference>
<dbReference type="InterPro" id="IPR013747">
    <property type="entry name" value="ACP_syn_III_C"/>
</dbReference>
<evidence type="ECO:0000259" key="4">
    <source>
        <dbReference type="Pfam" id="PF08541"/>
    </source>
</evidence>
<gene>
    <name evidence="6" type="ORF">GCM10010269_50680</name>
</gene>
<accession>A0A918L4Z8</accession>
<dbReference type="SUPFAM" id="SSF53901">
    <property type="entry name" value="Thiolase-like"/>
    <property type="match status" value="1"/>
</dbReference>
<protein>
    <recommendedName>
        <fullName evidence="8">3-oxoacyl-ACP synthase</fullName>
    </recommendedName>
</protein>
<dbReference type="EMBL" id="BMTL01000022">
    <property type="protein sequence ID" value="GGS05644.1"/>
    <property type="molecule type" value="Genomic_DNA"/>
</dbReference>
<dbReference type="GO" id="GO:0044550">
    <property type="term" value="P:secondary metabolite biosynthetic process"/>
    <property type="evidence" value="ECO:0007669"/>
    <property type="project" value="TreeGrafter"/>
</dbReference>
<dbReference type="InterPro" id="IPR013751">
    <property type="entry name" value="ACP_syn_III_N"/>
</dbReference>
<evidence type="ECO:0000256" key="2">
    <source>
        <dbReference type="ARBA" id="ARBA00022679"/>
    </source>
</evidence>
<dbReference type="Gene3D" id="3.40.47.10">
    <property type="match status" value="2"/>
</dbReference>
<dbReference type="PANTHER" id="PTHR34069:SF2">
    <property type="entry name" value="BETA-KETOACYL-[ACYL-CARRIER-PROTEIN] SYNTHASE III"/>
    <property type="match status" value="1"/>
</dbReference>
<feature type="domain" description="Beta-ketoacyl-[acyl-carrier-protein] synthase III N-terminal" evidence="5">
    <location>
        <begin position="107"/>
        <end position="185"/>
    </location>
</feature>
<sequence length="339" mass="36131">MKYEKDIRVAATGVWLPPRTPLEQAVEAGLVGDHHRSLGYESIAVADDEAGADMAVRAARTAVRRAGLDPAAYDLVLHACSWFQGLDWWPAASYVAGQSVSHRAVAFDVQQRSNGGLGALHLAAGQLQSGAAGTALLTTGDHFAPPMVDRWATQFYTIFGDGGTALVLSTAGGFARLLSTAVHADTSLEPWSRADSPLTLAPGRQSPVPVLRRFSTHSRNPASRGSWERLENAMLRARDEALADAGLALADIDRVVVPHVHRGDGRSENYDALGFTEEQSVWEFGRRVGHLGAGDQFAALDHLARENRLDPGDRVLLAGVGVGYSVGAAVVEIVHTPPL</sequence>
<proteinExistence type="predicted"/>
<keyword evidence="1" id="KW-0963">Cytoplasm</keyword>
<feature type="domain" description="Beta-ketoacyl-[acyl-carrier-protein] synthase III C-terminal" evidence="4">
    <location>
        <begin position="242"/>
        <end position="333"/>
    </location>
</feature>
<dbReference type="GO" id="GO:0004315">
    <property type="term" value="F:3-oxoacyl-[acyl-carrier-protein] synthase activity"/>
    <property type="evidence" value="ECO:0007669"/>
    <property type="project" value="InterPro"/>
</dbReference>
<dbReference type="CDD" id="cd00827">
    <property type="entry name" value="init_cond_enzymes"/>
    <property type="match status" value="1"/>
</dbReference>